<dbReference type="InterPro" id="IPR037197">
    <property type="entry name" value="WWE_dom_sf"/>
</dbReference>
<evidence type="ECO:0000313" key="2">
    <source>
        <dbReference type="EMBL" id="CAF1016755.1"/>
    </source>
</evidence>
<gene>
    <name evidence="2" type="ORF">GPM918_LOCUS14560</name>
    <name evidence="3" type="ORF">SRO942_LOCUS14560</name>
</gene>
<dbReference type="Pfam" id="PF02825">
    <property type="entry name" value="WWE"/>
    <property type="match status" value="1"/>
</dbReference>
<evidence type="ECO:0000259" key="1">
    <source>
        <dbReference type="PROSITE" id="PS50918"/>
    </source>
</evidence>
<dbReference type="GO" id="GO:0008270">
    <property type="term" value="F:zinc ion binding"/>
    <property type="evidence" value="ECO:0007669"/>
    <property type="project" value="InterPro"/>
</dbReference>
<name>A0A814I138_9BILA</name>
<protein>
    <recommendedName>
        <fullName evidence="1">WWE domain-containing protein</fullName>
    </recommendedName>
</protein>
<accession>A0A814I138</accession>
<sequence>MANQVVNQIDQKRAQWYWKSNSDPWSVNKKEEWTKYSDIESEIIEEASNEKTKTKLVELDNYWINLNDYIQINKYDKSKQRQIKRVLINRNENQGLREERFFHPQVLNKPFNDDYGASALGFLADTAGYAPGYTSYRRYYADDASVKSS</sequence>
<dbReference type="Proteomes" id="UP000681722">
    <property type="component" value="Unassembled WGS sequence"/>
</dbReference>
<dbReference type="InterPro" id="IPR018123">
    <property type="entry name" value="WWE-dom_subgr"/>
</dbReference>
<dbReference type="InterPro" id="IPR004170">
    <property type="entry name" value="WWE_dom"/>
</dbReference>
<feature type="domain" description="WWE" evidence="1">
    <location>
        <begin position="1"/>
        <end position="85"/>
    </location>
</feature>
<evidence type="ECO:0000313" key="3">
    <source>
        <dbReference type="EMBL" id="CAF3788291.1"/>
    </source>
</evidence>
<dbReference type="EMBL" id="CAJNOQ010003525">
    <property type="protein sequence ID" value="CAF1016755.1"/>
    <property type="molecule type" value="Genomic_DNA"/>
</dbReference>
<dbReference type="EMBL" id="CAJOBC010003525">
    <property type="protein sequence ID" value="CAF3788291.1"/>
    <property type="molecule type" value="Genomic_DNA"/>
</dbReference>
<organism evidence="2 4">
    <name type="scientific">Didymodactylos carnosus</name>
    <dbReference type="NCBI Taxonomy" id="1234261"/>
    <lineage>
        <taxon>Eukaryota</taxon>
        <taxon>Metazoa</taxon>
        <taxon>Spiralia</taxon>
        <taxon>Gnathifera</taxon>
        <taxon>Rotifera</taxon>
        <taxon>Eurotatoria</taxon>
        <taxon>Bdelloidea</taxon>
        <taxon>Philodinida</taxon>
        <taxon>Philodinidae</taxon>
        <taxon>Didymodactylos</taxon>
    </lineage>
</organism>
<evidence type="ECO:0000313" key="4">
    <source>
        <dbReference type="Proteomes" id="UP000663829"/>
    </source>
</evidence>
<proteinExistence type="predicted"/>
<reference evidence="2" key="1">
    <citation type="submission" date="2021-02" db="EMBL/GenBank/DDBJ databases">
        <authorList>
            <person name="Nowell W R."/>
        </authorList>
    </citation>
    <scope>NUCLEOTIDE SEQUENCE</scope>
</reference>
<keyword evidence="4" id="KW-1185">Reference proteome</keyword>
<dbReference type="Gene3D" id="3.30.720.50">
    <property type="match status" value="1"/>
</dbReference>
<dbReference type="SUPFAM" id="SSF117839">
    <property type="entry name" value="WWE domain"/>
    <property type="match status" value="1"/>
</dbReference>
<dbReference type="Proteomes" id="UP000663829">
    <property type="component" value="Unassembled WGS sequence"/>
</dbReference>
<dbReference type="PROSITE" id="PS50918">
    <property type="entry name" value="WWE"/>
    <property type="match status" value="1"/>
</dbReference>
<comment type="caution">
    <text evidence="2">The sequence shown here is derived from an EMBL/GenBank/DDBJ whole genome shotgun (WGS) entry which is preliminary data.</text>
</comment>
<dbReference type="AlphaFoldDB" id="A0A814I138"/>
<dbReference type="SMART" id="SM00678">
    <property type="entry name" value="WWE"/>
    <property type="match status" value="1"/>
</dbReference>